<dbReference type="Proteomes" id="UP001556367">
    <property type="component" value="Unassembled WGS sequence"/>
</dbReference>
<dbReference type="EMBL" id="JASNQZ010000002">
    <property type="protein sequence ID" value="KAL0959843.1"/>
    <property type="molecule type" value="Genomic_DNA"/>
</dbReference>
<evidence type="ECO:0000313" key="4">
    <source>
        <dbReference type="Proteomes" id="UP001556367"/>
    </source>
</evidence>
<feature type="domain" description="DUF5648" evidence="2">
    <location>
        <begin position="49"/>
        <end position="188"/>
    </location>
</feature>
<feature type="signal peptide" evidence="1">
    <location>
        <begin position="1"/>
        <end position="21"/>
    </location>
</feature>
<comment type="caution">
    <text evidence="3">The sequence shown here is derived from an EMBL/GenBank/DDBJ whole genome shotgun (WGS) entry which is preliminary data.</text>
</comment>
<name>A0ABR3JX32_9AGAR</name>
<protein>
    <recommendedName>
        <fullName evidence="2">DUF5648 domain-containing protein</fullName>
    </recommendedName>
</protein>
<organism evidence="3 4">
    <name type="scientific">Hohenbuehelia grisea</name>
    <dbReference type="NCBI Taxonomy" id="104357"/>
    <lineage>
        <taxon>Eukaryota</taxon>
        <taxon>Fungi</taxon>
        <taxon>Dikarya</taxon>
        <taxon>Basidiomycota</taxon>
        <taxon>Agaricomycotina</taxon>
        <taxon>Agaricomycetes</taxon>
        <taxon>Agaricomycetidae</taxon>
        <taxon>Agaricales</taxon>
        <taxon>Pleurotineae</taxon>
        <taxon>Pleurotaceae</taxon>
        <taxon>Hohenbuehelia</taxon>
    </lineage>
</organism>
<sequence>MRLFLILPGFFVFSITVPLSATVPKNETTVNGTSKQNTYCPDPRRASPFLRAHHFGRADSLYTTDPNEHEWFVSKLGYTNMGFTGHIFNYKEGPYTYPLYRLWNPRLTDHFYTTDDYEAKTYQREYGYINDTRSIAGYVYKQERCNSVPLYRAYRVASAHHLYTTDYSEWTRAIRHQGYHYEGIVAYVHW</sequence>
<reference evidence="4" key="1">
    <citation type="submission" date="2024-06" db="EMBL/GenBank/DDBJ databases">
        <title>Multi-omics analyses provide insights into the biosynthesis of the anticancer antibiotic pleurotin in Hohenbuehelia grisea.</title>
        <authorList>
            <person name="Weaver J.A."/>
            <person name="Alberti F."/>
        </authorList>
    </citation>
    <scope>NUCLEOTIDE SEQUENCE [LARGE SCALE GENOMIC DNA]</scope>
    <source>
        <strain evidence="4">T-177</strain>
    </source>
</reference>
<evidence type="ECO:0000256" key="1">
    <source>
        <dbReference type="SAM" id="SignalP"/>
    </source>
</evidence>
<proteinExistence type="predicted"/>
<dbReference type="InterPro" id="IPR043708">
    <property type="entry name" value="DUF5648"/>
</dbReference>
<feature type="chain" id="PRO_5045871394" description="DUF5648 domain-containing protein" evidence="1">
    <location>
        <begin position="22"/>
        <end position="190"/>
    </location>
</feature>
<keyword evidence="4" id="KW-1185">Reference proteome</keyword>
<accession>A0ABR3JX32</accession>
<keyword evidence="1" id="KW-0732">Signal</keyword>
<evidence type="ECO:0000259" key="2">
    <source>
        <dbReference type="Pfam" id="PF18885"/>
    </source>
</evidence>
<evidence type="ECO:0000313" key="3">
    <source>
        <dbReference type="EMBL" id="KAL0959843.1"/>
    </source>
</evidence>
<dbReference type="Pfam" id="PF18885">
    <property type="entry name" value="DUF5648"/>
    <property type="match status" value="1"/>
</dbReference>
<gene>
    <name evidence="3" type="ORF">HGRIS_011519</name>
</gene>